<organism evidence="2 3">
    <name type="scientific">Brevifollis gellanilyticus</name>
    <dbReference type="NCBI Taxonomy" id="748831"/>
    <lineage>
        <taxon>Bacteria</taxon>
        <taxon>Pseudomonadati</taxon>
        <taxon>Verrucomicrobiota</taxon>
        <taxon>Verrucomicrobiia</taxon>
        <taxon>Verrucomicrobiales</taxon>
        <taxon>Verrucomicrobiaceae</taxon>
    </lineage>
</organism>
<keyword evidence="3" id="KW-1185">Reference proteome</keyword>
<gene>
    <name evidence="2" type="ORF">BGE01nite_39050</name>
</gene>
<dbReference type="EMBL" id="BKAG01000032">
    <property type="protein sequence ID" value="GEP44614.1"/>
    <property type="molecule type" value="Genomic_DNA"/>
</dbReference>
<feature type="transmembrane region" description="Helical" evidence="1">
    <location>
        <begin position="31"/>
        <end position="48"/>
    </location>
</feature>
<accession>A0A512MCZ8</accession>
<dbReference type="AlphaFoldDB" id="A0A512MCZ8"/>
<proteinExistence type="predicted"/>
<feature type="transmembrane region" description="Helical" evidence="1">
    <location>
        <begin position="55"/>
        <end position="75"/>
    </location>
</feature>
<feature type="transmembrane region" description="Helical" evidence="1">
    <location>
        <begin position="7"/>
        <end position="25"/>
    </location>
</feature>
<reference evidence="2 3" key="1">
    <citation type="submission" date="2019-07" db="EMBL/GenBank/DDBJ databases">
        <title>Whole genome shotgun sequence of Brevifollis gellanilyticus NBRC 108608.</title>
        <authorList>
            <person name="Hosoyama A."/>
            <person name="Uohara A."/>
            <person name="Ohji S."/>
            <person name="Ichikawa N."/>
        </authorList>
    </citation>
    <scope>NUCLEOTIDE SEQUENCE [LARGE SCALE GENOMIC DNA]</scope>
    <source>
        <strain evidence="2 3">NBRC 108608</strain>
    </source>
</reference>
<evidence type="ECO:0000313" key="2">
    <source>
        <dbReference type="EMBL" id="GEP44614.1"/>
    </source>
</evidence>
<keyword evidence="1" id="KW-0812">Transmembrane</keyword>
<dbReference type="Proteomes" id="UP000321577">
    <property type="component" value="Unassembled WGS sequence"/>
</dbReference>
<comment type="caution">
    <text evidence="2">The sequence shown here is derived from an EMBL/GenBank/DDBJ whole genome shotgun (WGS) entry which is preliminary data.</text>
</comment>
<keyword evidence="1" id="KW-0472">Membrane</keyword>
<sequence>MKTLCQILSVLIGLVCAVLMLFGIIPLLGWTLWATLGLCVLGIIFGAFPERKIGLTINVAVAVVAILRLFLGGGVV</sequence>
<evidence type="ECO:0000256" key="1">
    <source>
        <dbReference type="SAM" id="Phobius"/>
    </source>
</evidence>
<name>A0A512MCZ8_9BACT</name>
<dbReference type="OrthoDB" id="7391824at2"/>
<dbReference type="RefSeq" id="WP_146852727.1">
    <property type="nucleotide sequence ID" value="NZ_BKAG01000032.1"/>
</dbReference>
<evidence type="ECO:0000313" key="3">
    <source>
        <dbReference type="Proteomes" id="UP000321577"/>
    </source>
</evidence>
<keyword evidence="1" id="KW-1133">Transmembrane helix</keyword>
<protein>
    <submittedName>
        <fullName evidence="2">Uncharacterized protein</fullName>
    </submittedName>
</protein>